<feature type="region of interest" description="Disordered" evidence="1">
    <location>
        <begin position="1"/>
        <end position="56"/>
    </location>
</feature>
<dbReference type="InterPro" id="IPR021374">
    <property type="entry name" value="DUF2996"/>
</dbReference>
<sequence>MAEETTPKVSPASSADAASDVKPAKPKVAKVAAETTVAETAADTKPAAKPKKEKAPAVEDKPFAEFIPQDYLPAIGKAFTALGISDLQLDFVNQTLPVRGLEKTESWQVVGSWARGQRQFNLYFLAADIQGQRAFSCTDNGTQASILEPFLGDERKVTLDLLVFGLMQRLNGQKWLARN</sequence>
<dbReference type="AlphaFoldDB" id="A0A098TT29"/>
<dbReference type="EMBL" id="JJML01000002">
    <property type="protein sequence ID" value="KGF73933.1"/>
    <property type="molecule type" value="Genomic_DNA"/>
</dbReference>
<dbReference type="STRING" id="1497020.DO97_06225"/>
<gene>
    <name evidence="2" type="ORF">DO97_06225</name>
</gene>
<feature type="compositionally biased region" description="Low complexity" evidence="1">
    <location>
        <begin position="7"/>
        <end position="21"/>
    </location>
</feature>
<evidence type="ECO:0000313" key="2">
    <source>
        <dbReference type="EMBL" id="KGF73933.1"/>
    </source>
</evidence>
<evidence type="ECO:0000256" key="1">
    <source>
        <dbReference type="SAM" id="MobiDB-lite"/>
    </source>
</evidence>
<evidence type="ECO:0000313" key="3">
    <source>
        <dbReference type="Proteomes" id="UP000030170"/>
    </source>
</evidence>
<organism evidence="2 3">
    <name type="scientific">Neosynechococcus sphagnicola sy1</name>
    <dbReference type="NCBI Taxonomy" id="1497020"/>
    <lineage>
        <taxon>Bacteria</taxon>
        <taxon>Bacillati</taxon>
        <taxon>Cyanobacteriota</taxon>
        <taxon>Cyanophyceae</taxon>
        <taxon>Neosynechococcales</taxon>
        <taxon>Neosynechococcaceae</taxon>
        <taxon>Neosynechococcus</taxon>
    </lineage>
</organism>
<protein>
    <recommendedName>
        <fullName evidence="4">DUF2996 domain-containing protein</fullName>
    </recommendedName>
</protein>
<dbReference type="RefSeq" id="WP_036530569.1">
    <property type="nucleotide sequence ID" value="NZ_JJML01000002.1"/>
</dbReference>
<comment type="caution">
    <text evidence="2">The sequence shown here is derived from an EMBL/GenBank/DDBJ whole genome shotgun (WGS) entry which is preliminary data.</text>
</comment>
<evidence type="ECO:0008006" key="4">
    <source>
        <dbReference type="Google" id="ProtNLM"/>
    </source>
</evidence>
<dbReference type="PANTHER" id="PTHR36341">
    <property type="entry name" value="DUF2996 FAMILY PROTEIN"/>
    <property type="match status" value="1"/>
</dbReference>
<keyword evidence="3" id="KW-1185">Reference proteome</keyword>
<accession>A0A098TT29</accession>
<dbReference type="Pfam" id="PF11210">
    <property type="entry name" value="DUF2996"/>
    <property type="match status" value="1"/>
</dbReference>
<proteinExistence type="predicted"/>
<feature type="compositionally biased region" description="Low complexity" evidence="1">
    <location>
        <begin position="29"/>
        <end position="47"/>
    </location>
</feature>
<reference evidence="2 3" key="1">
    <citation type="journal article" date="2014" name="Mol. Ecol.">
        <title>Evolution of Synechococcus.</title>
        <authorList>
            <person name="Dvorak P."/>
            <person name="Casamatta D."/>
            <person name="Hasler P."/>
            <person name="Poulickova A."/>
            <person name="Ondrej V."/>
            <person name="Sanges R."/>
        </authorList>
    </citation>
    <scope>NUCLEOTIDE SEQUENCE [LARGE SCALE GENOMIC DNA]</scope>
    <source>
        <strain evidence="2 3">CAUP A 1101</strain>
    </source>
</reference>
<dbReference type="Proteomes" id="UP000030170">
    <property type="component" value="Unassembled WGS sequence"/>
</dbReference>
<name>A0A098TT29_9CYAN</name>
<dbReference type="OrthoDB" id="465001at2"/>
<dbReference type="PANTHER" id="PTHR36341:SF3">
    <property type="entry name" value="DUF2996 FAMILY PROTEIN"/>
    <property type="match status" value="1"/>
</dbReference>